<evidence type="ECO:0000313" key="1">
    <source>
        <dbReference type="EMBL" id="MBX45880.1"/>
    </source>
</evidence>
<sequence length="13" mass="1652">MQVVFILFCRKMH</sequence>
<accession>A0A2P2NTW8</accession>
<name>A0A2P2NTW8_RHIMU</name>
<protein>
    <submittedName>
        <fullName evidence="1">Uncharacterized protein</fullName>
    </submittedName>
</protein>
<organism evidence="1">
    <name type="scientific">Rhizophora mucronata</name>
    <name type="common">Asiatic mangrove</name>
    <dbReference type="NCBI Taxonomy" id="61149"/>
    <lineage>
        <taxon>Eukaryota</taxon>
        <taxon>Viridiplantae</taxon>
        <taxon>Streptophyta</taxon>
        <taxon>Embryophyta</taxon>
        <taxon>Tracheophyta</taxon>
        <taxon>Spermatophyta</taxon>
        <taxon>Magnoliopsida</taxon>
        <taxon>eudicotyledons</taxon>
        <taxon>Gunneridae</taxon>
        <taxon>Pentapetalae</taxon>
        <taxon>rosids</taxon>
        <taxon>fabids</taxon>
        <taxon>Malpighiales</taxon>
        <taxon>Rhizophoraceae</taxon>
        <taxon>Rhizophora</taxon>
    </lineage>
</organism>
<proteinExistence type="predicted"/>
<reference evidence="1" key="1">
    <citation type="submission" date="2018-02" db="EMBL/GenBank/DDBJ databases">
        <title>Rhizophora mucronata_Transcriptome.</title>
        <authorList>
            <person name="Meera S.P."/>
            <person name="Sreeshan A."/>
            <person name="Augustine A."/>
        </authorList>
    </citation>
    <scope>NUCLEOTIDE SEQUENCE</scope>
    <source>
        <tissue evidence="1">Leaf</tissue>
    </source>
</reference>
<dbReference type="EMBL" id="GGEC01065396">
    <property type="protein sequence ID" value="MBX45880.1"/>
    <property type="molecule type" value="Transcribed_RNA"/>
</dbReference>